<feature type="region of interest" description="Disordered" evidence="1">
    <location>
        <begin position="78"/>
        <end position="123"/>
    </location>
</feature>
<dbReference type="EMBL" id="MCRJ01000037">
    <property type="protein sequence ID" value="ODN70854.1"/>
    <property type="molecule type" value="Genomic_DNA"/>
</dbReference>
<evidence type="ECO:0008006" key="5">
    <source>
        <dbReference type="Google" id="ProtNLM"/>
    </source>
</evidence>
<keyword evidence="2" id="KW-0472">Membrane</keyword>
<keyword evidence="4" id="KW-1185">Reference proteome</keyword>
<evidence type="ECO:0000313" key="4">
    <source>
        <dbReference type="Proteomes" id="UP000094622"/>
    </source>
</evidence>
<evidence type="ECO:0000256" key="2">
    <source>
        <dbReference type="SAM" id="Phobius"/>
    </source>
</evidence>
<sequence>MTRKIRIAGHQMPVPQSPALRYALGLGLVAGGTLGFLPVLGFWMVPLGLAVLSVDSPFVRRLRRRGEVAILRRWRGARSGKTADEAAGPVGPEQPGISKAAPAVAALARDGETSDGQGVPPHR</sequence>
<reference evidence="3 4" key="1">
    <citation type="submission" date="2016-07" db="EMBL/GenBank/DDBJ databases">
        <title>Draft Genome Sequence of Methylobrevis pamukkalensis PK2.</title>
        <authorList>
            <person name="Vasilenko O.V."/>
            <person name="Doronina N.V."/>
            <person name="Shmareva M.N."/>
            <person name="Tarlachkov S.V."/>
            <person name="Mustakhimov I."/>
            <person name="Trotsenko Y.A."/>
        </authorList>
    </citation>
    <scope>NUCLEOTIDE SEQUENCE [LARGE SCALE GENOMIC DNA]</scope>
    <source>
        <strain evidence="3 4">PK2</strain>
    </source>
</reference>
<gene>
    <name evidence="3" type="ORF">A6302_01841</name>
</gene>
<organism evidence="3 4">
    <name type="scientific">Methylobrevis pamukkalensis</name>
    <dbReference type="NCBI Taxonomy" id="1439726"/>
    <lineage>
        <taxon>Bacteria</taxon>
        <taxon>Pseudomonadati</taxon>
        <taxon>Pseudomonadota</taxon>
        <taxon>Alphaproteobacteria</taxon>
        <taxon>Hyphomicrobiales</taxon>
        <taxon>Pleomorphomonadaceae</taxon>
        <taxon>Methylobrevis</taxon>
    </lineage>
</organism>
<dbReference type="PATRIC" id="fig|1439726.3.peg.1945"/>
<name>A0A1E3H3I7_9HYPH</name>
<evidence type="ECO:0000256" key="1">
    <source>
        <dbReference type="SAM" id="MobiDB-lite"/>
    </source>
</evidence>
<keyword evidence="2" id="KW-1133">Transmembrane helix</keyword>
<dbReference type="AlphaFoldDB" id="A0A1E3H3I7"/>
<evidence type="ECO:0000313" key="3">
    <source>
        <dbReference type="EMBL" id="ODN70854.1"/>
    </source>
</evidence>
<feature type="transmembrane region" description="Helical" evidence="2">
    <location>
        <begin position="22"/>
        <end position="54"/>
    </location>
</feature>
<protein>
    <recommendedName>
        <fullName evidence="5">Transmembrane protein (PGPGW)</fullName>
    </recommendedName>
</protein>
<dbReference type="Proteomes" id="UP000094622">
    <property type="component" value="Unassembled WGS sequence"/>
</dbReference>
<accession>A0A1E3H3I7</accession>
<proteinExistence type="predicted"/>
<keyword evidence="2" id="KW-0812">Transmembrane</keyword>
<comment type="caution">
    <text evidence="3">The sequence shown here is derived from an EMBL/GenBank/DDBJ whole genome shotgun (WGS) entry which is preliminary data.</text>
</comment>